<accession>A0AAV1XW80</accession>
<dbReference type="Gene3D" id="2.30.30.140">
    <property type="match status" value="1"/>
</dbReference>
<keyword evidence="4" id="KW-0804">Transcription</keyword>
<dbReference type="InterPro" id="IPR008676">
    <property type="entry name" value="MRG"/>
</dbReference>
<sequence>MEDLAICDQEIELPKNGERSSCSKGITTTKDDNDKNIEKTVSKNYPSPLGLYSEDEKVLAFYKNQIYEAKVQKVERRMNKWKYHVHYIGWKTKWDEWVDEDQLLKHTQENIMKQKALEKSINMKAKKHSKYSNVDKDDIKINVSKGKKRKNDEEFKKSSFNLQIPTMLSKQLIDDYNFVTQQDKLVTLPRSPTIDEILTKYLQFKSKKNSNVSDSSSTEEFMTWVRRNFDKALPMMLLYPKEHKQYSEAIMDGVSPSTIYGAEHLLRLFSKSHELLAYLNIEDETLNHLQQIFVDFLKFLQRRKNTFFLSEYDDPRVFVEQEERGVKNDEVTLKQC</sequence>
<evidence type="ECO:0000256" key="3">
    <source>
        <dbReference type="ARBA" id="ARBA00023015"/>
    </source>
</evidence>
<proteinExistence type="predicted"/>
<dbReference type="PANTHER" id="PTHR10880">
    <property type="entry name" value="MORTALITY FACTOR 4-LIKE PROTEIN"/>
    <property type="match status" value="1"/>
</dbReference>
<evidence type="ECO:0000313" key="8">
    <source>
        <dbReference type="EMBL" id="CAL0325939.1"/>
    </source>
</evidence>
<evidence type="ECO:0000256" key="4">
    <source>
        <dbReference type="ARBA" id="ARBA00023163"/>
    </source>
</evidence>
<reference evidence="8 9" key="1">
    <citation type="submission" date="2024-03" db="EMBL/GenBank/DDBJ databases">
        <authorList>
            <person name="Martinez-Hernandez J."/>
        </authorList>
    </citation>
    <scope>NUCLEOTIDE SEQUENCE [LARGE SCALE GENOMIC DNA]</scope>
</reference>
<dbReference type="Pfam" id="PF05712">
    <property type="entry name" value="MRG"/>
    <property type="match status" value="1"/>
</dbReference>
<comment type="subcellular location">
    <subcellularLocation>
        <location evidence="1">Nucleus</location>
    </subcellularLocation>
</comment>
<evidence type="ECO:0000259" key="7">
    <source>
        <dbReference type="Pfam" id="PF22732"/>
    </source>
</evidence>
<protein>
    <recommendedName>
        <fullName evidence="10">MRG domain-containing protein</fullName>
    </recommendedName>
</protein>
<organism evidence="8 9">
    <name type="scientific">Lupinus luteus</name>
    <name type="common">European yellow lupine</name>
    <dbReference type="NCBI Taxonomy" id="3873"/>
    <lineage>
        <taxon>Eukaryota</taxon>
        <taxon>Viridiplantae</taxon>
        <taxon>Streptophyta</taxon>
        <taxon>Embryophyta</taxon>
        <taxon>Tracheophyta</taxon>
        <taxon>Spermatophyta</taxon>
        <taxon>Magnoliopsida</taxon>
        <taxon>eudicotyledons</taxon>
        <taxon>Gunneridae</taxon>
        <taxon>Pentapetalae</taxon>
        <taxon>rosids</taxon>
        <taxon>fabids</taxon>
        <taxon>Fabales</taxon>
        <taxon>Fabaceae</taxon>
        <taxon>Papilionoideae</taxon>
        <taxon>50 kb inversion clade</taxon>
        <taxon>genistoids sensu lato</taxon>
        <taxon>core genistoids</taxon>
        <taxon>Genisteae</taxon>
        <taxon>Lupinus</taxon>
    </lineage>
</organism>
<dbReference type="GO" id="GO:0000123">
    <property type="term" value="C:histone acetyltransferase complex"/>
    <property type="evidence" value="ECO:0007669"/>
    <property type="project" value="TreeGrafter"/>
</dbReference>
<evidence type="ECO:0000256" key="5">
    <source>
        <dbReference type="ARBA" id="ARBA00023242"/>
    </source>
</evidence>
<dbReference type="PANTHER" id="PTHR10880:SF15">
    <property type="entry name" value="MSL COMPLEX SUBUNIT 3"/>
    <property type="match status" value="1"/>
</dbReference>
<evidence type="ECO:0000256" key="2">
    <source>
        <dbReference type="ARBA" id="ARBA00022853"/>
    </source>
</evidence>
<dbReference type="GO" id="GO:0005634">
    <property type="term" value="C:nucleus"/>
    <property type="evidence" value="ECO:0007669"/>
    <property type="project" value="UniProtKB-SubCell"/>
</dbReference>
<dbReference type="InterPro" id="IPR026541">
    <property type="entry name" value="MRG_dom"/>
</dbReference>
<evidence type="ECO:0000256" key="1">
    <source>
        <dbReference type="ARBA" id="ARBA00004123"/>
    </source>
</evidence>
<comment type="caution">
    <text evidence="8">The sequence shown here is derived from an EMBL/GenBank/DDBJ whole genome shotgun (WGS) entry which is preliminary data.</text>
</comment>
<keyword evidence="5" id="KW-0539">Nucleus</keyword>
<keyword evidence="3" id="KW-0805">Transcription regulation</keyword>
<dbReference type="Gene3D" id="1.10.274.30">
    <property type="entry name" value="MRG domain"/>
    <property type="match status" value="1"/>
</dbReference>
<dbReference type="Pfam" id="PF22732">
    <property type="entry name" value="MSL3_chromo-like"/>
    <property type="match status" value="1"/>
</dbReference>
<dbReference type="AlphaFoldDB" id="A0AAV1XW80"/>
<dbReference type="GO" id="GO:0006355">
    <property type="term" value="P:regulation of DNA-templated transcription"/>
    <property type="evidence" value="ECO:0007669"/>
    <property type="project" value="InterPro"/>
</dbReference>
<feature type="domain" description="MSL3 chromodomain-like" evidence="7">
    <location>
        <begin position="52"/>
        <end position="118"/>
    </location>
</feature>
<dbReference type="InterPro" id="IPR053820">
    <property type="entry name" value="MSL3_chromo-like"/>
</dbReference>
<dbReference type="SUPFAM" id="SSF54160">
    <property type="entry name" value="Chromo domain-like"/>
    <property type="match status" value="1"/>
</dbReference>
<gene>
    <name evidence="8" type="ORF">LLUT_LOCUS26999</name>
</gene>
<evidence type="ECO:0008006" key="10">
    <source>
        <dbReference type="Google" id="ProtNLM"/>
    </source>
</evidence>
<name>A0AAV1XW80_LUPLU</name>
<evidence type="ECO:0000259" key="6">
    <source>
        <dbReference type="Pfam" id="PF05712"/>
    </source>
</evidence>
<keyword evidence="2" id="KW-0156">Chromatin regulator</keyword>
<dbReference type="InterPro" id="IPR038217">
    <property type="entry name" value="MRG_C_sf"/>
</dbReference>
<dbReference type="Proteomes" id="UP001497480">
    <property type="component" value="Unassembled WGS sequence"/>
</dbReference>
<dbReference type="InterPro" id="IPR016197">
    <property type="entry name" value="Chromo-like_dom_sf"/>
</dbReference>
<keyword evidence="9" id="KW-1185">Reference proteome</keyword>
<dbReference type="PROSITE" id="PS51640">
    <property type="entry name" value="MRG"/>
    <property type="match status" value="1"/>
</dbReference>
<dbReference type="EMBL" id="CAXHTB010000019">
    <property type="protein sequence ID" value="CAL0325939.1"/>
    <property type="molecule type" value="Genomic_DNA"/>
</dbReference>
<dbReference type="GO" id="GO:0006325">
    <property type="term" value="P:chromatin organization"/>
    <property type="evidence" value="ECO:0007669"/>
    <property type="project" value="UniProtKB-KW"/>
</dbReference>
<feature type="domain" description="MRG" evidence="6">
    <location>
        <begin position="148"/>
        <end position="313"/>
    </location>
</feature>
<evidence type="ECO:0000313" key="9">
    <source>
        <dbReference type="Proteomes" id="UP001497480"/>
    </source>
</evidence>